<evidence type="ECO:0000313" key="8">
    <source>
        <dbReference type="EMBL" id="KAH9382272.1"/>
    </source>
</evidence>
<evidence type="ECO:0000256" key="3">
    <source>
        <dbReference type="ARBA" id="ARBA00022448"/>
    </source>
</evidence>
<comment type="similarity">
    <text evidence="2">Belongs to the sodium:neurotransmitter symporter (SNF) (TC 2.A.22) family.</text>
</comment>
<comment type="subcellular location">
    <subcellularLocation>
        <location evidence="1">Membrane</location>
        <topology evidence="1">Multi-pass membrane protein</topology>
    </subcellularLocation>
</comment>
<dbReference type="SUPFAM" id="SSF161070">
    <property type="entry name" value="SNF-like"/>
    <property type="match status" value="1"/>
</dbReference>
<gene>
    <name evidence="8" type="ORF">HPB48_013545</name>
</gene>
<dbReference type="VEuPathDB" id="VectorBase:HLOH_056842"/>
<organism evidence="8 9">
    <name type="scientific">Haemaphysalis longicornis</name>
    <name type="common">Bush tick</name>
    <dbReference type="NCBI Taxonomy" id="44386"/>
    <lineage>
        <taxon>Eukaryota</taxon>
        <taxon>Metazoa</taxon>
        <taxon>Ecdysozoa</taxon>
        <taxon>Arthropoda</taxon>
        <taxon>Chelicerata</taxon>
        <taxon>Arachnida</taxon>
        <taxon>Acari</taxon>
        <taxon>Parasitiformes</taxon>
        <taxon>Ixodida</taxon>
        <taxon>Ixodoidea</taxon>
        <taxon>Ixodidae</taxon>
        <taxon>Haemaphysalinae</taxon>
        <taxon>Haemaphysalis</taxon>
    </lineage>
</organism>
<evidence type="ECO:0000313" key="9">
    <source>
        <dbReference type="Proteomes" id="UP000821853"/>
    </source>
</evidence>
<evidence type="ECO:0000256" key="5">
    <source>
        <dbReference type="ARBA" id="ARBA00022847"/>
    </source>
</evidence>
<dbReference type="EMBL" id="JABSTR010000011">
    <property type="protein sequence ID" value="KAH9382272.1"/>
    <property type="molecule type" value="Genomic_DNA"/>
</dbReference>
<evidence type="ECO:0000256" key="6">
    <source>
        <dbReference type="ARBA" id="ARBA00022989"/>
    </source>
</evidence>
<sequence length="137" mass="15026">MGLPMLYLEIFLRQFSGCSMPGAFGGFPMAKGVGWTMVYAELCMTLYNVPLHANCLAYLASSFRSELPWNTCEESVISVDGNYKIQHGAYPCSKVHATLANRNSLQKYSGEDGFVVKGGGEQVVVVPLQEYAVLRDS</sequence>
<name>A0A9J6H595_HAELO</name>
<dbReference type="PANTHER" id="PTHR11616:SF240">
    <property type="entry name" value="BLOATED TUBULES, ISOFORM B-RELATED"/>
    <property type="match status" value="1"/>
</dbReference>
<keyword evidence="9" id="KW-1185">Reference proteome</keyword>
<dbReference type="AlphaFoldDB" id="A0A9J6H595"/>
<protein>
    <submittedName>
        <fullName evidence="8">Uncharacterized protein</fullName>
    </submittedName>
</protein>
<dbReference type="GO" id="GO:0005886">
    <property type="term" value="C:plasma membrane"/>
    <property type="evidence" value="ECO:0007669"/>
    <property type="project" value="TreeGrafter"/>
</dbReference>
<accession>A0A9J6H595</accession>
<dbReference type="OrthoDB" id="6581954at2759"/>
<evidence type="ECO:0000256" key="1">
    <source>
        <dbReference type="ARBA" id="ARBA00004141"/>
    </source>
</evidence>
<keyword evidence="5" id="KW-0769">Symport</keyword>
<evidence type="ECO:0000256" key="2">
    <source>
        <dbReference type="ARBA" id="ARBA00006459"/>
    </source>
</evidence>
<comment type="caution">
    <text evidence="8">The sequence shown here is derived from an EMBL/GenBank/DDBJ whole genome shotgun (WGS) entry which is preliminary data.</text>
</comment>
<dbReference type="Proteomes" id="UP000821853">
    <property type="component" value="Chromosome 9"/>
</dbReference>
<dbReference type="InterPro" id="IPR000175">
    <property type="entry name" value="Na/ntran_symport"/>
</dbReference>
<keyword evidence="6" id="KW-1133">Transmembrane helix</keyword>
<dbReference type="GO" id="GO:0035725">
    <property type="term" value="P:sodium ion transmembrane transport"/>
    <property type="evidence" value="ECO:0007669"/>
    <property type="project" value="TreeGrafter"/>
</dbReference>
<proteinExistence type="inferred from homology"/>
<evidence type="ECO:0000256" key="4">
    <source>
        <dbReference type="ARBA" id="ARBA00022692"/>
    </source>
</evidence>
<reference evidence="8 9" key="1">
    <citation type="journal article" date="2020" name="Cell">
        <title>Large-Scale Comparative Analyses of Tick Genomes Elucidate Their Genetic Diversity and Vector Capacities.</title>
        <authorList>
            <consortium name="Tick Genome and Microbiome Consortium (TIGMIC)"/>
            <person name="Jia N."/>
            <person name="Wang J."/>
            <person name="Shi W."/>
            <person name="Du L."/>
            <person name="Sun Y."/>
            <person name="Zhan W."/>
            <person name="Jiang J.F."/>
            <person name="Wang Q."/>
            <person name="Zhang B."/>
            <person name="Ji P."/>
            <person name="Bell-Sakyi L."/>
            <person name="Cui X.M."/>
            <person name="Yuan T.T."/>
            <person name="Jiang B.G."/>
            <person name="Yang W.F."/>
            <person name="Lam T.T."/>
            <person name="Chang Q.C."/>
            <person name="Ding S.J."/>
            <person name="Wang X.J."/>
            <person name="Zhu J.G."/>
            <person name="Ruan X.D."/>
            <person name="Zhao L."/>
            <person name="Wei J.T."/>
            <person name="Ye R.Z."/>
            <person name="Que T.C."/>
            <person name="Du C.H."/>
            <person name="Zhou Y.H."/>
            <person name="Cheng J.X."/>
            <person name="Dai P.F."/>
            <person name="Guo W.B."/>
            <person name="Han X.H."/>
            <person name="Huang E.J."/>
            <person name="Li L.F."/>
            <person name="Wei W."/>
            <person name="Gao Y.C."/>
            <person name="Liu J.Z."/>
            <person name="Shao H.Z."/>
            <person name="Wang X."/>
            <person name="Wang C.C."/>
            <person name="Yang T.C."/>
            <person name="Huo Q.B."/>
            <person name="Li W."/>
            <person name="Chen H.Y."/>
            <person name="Chen S.E."/>
            <person name="Zhou L.G."/>
            <person name="Ni X.B."/>
            <person name="Tian J.H."/>
            <person name="Sheng Y."/>
            <person name="Liu T."/>
            <person name="Pan Y.S."/>
            <person name="Xia L.Y."/>
            <person name="Li J."/>
            <person name="Zhao F."/>
            <person name="Cao W.C."/>
        </authorList>
    </citation>
    <scope>NUCLEOTIDE SEQUENCE [LARGE SCALE GENOMIC DNA]</scope>
    <source>
        <strain evidence="8">HaeL-2018</strain>
    </source>
</reference>
<dbReference type="Pfam" id="PF00209">
    <property type="entry name" value="SNF"/>
    <property type="match status" value="1"/>
</dbReference>
<dbReference type="GO" id="GO:0015293">
    <property type="term" value="F:symporter activity"/>
    <property type="evidence" value="ECO:0007669"/>
    <property type="project" value="UniProtKB-KW"/>
</dbReference>
<dbReference type="GO" id="GO:0006865">
    <property type="term" value="P:amino acid transport"/>
    <property type="evidence" value="ECO:0007669"/>
    <property type="project" value="TreeGrafter"/>
</dbReference>
<dbReference type="OMA" id="FEGFPMA"/>
<keyword evidence="7" id="KW-0472">Membrane</keyword>
<keyword evidence="3" id="KW-0813">Transport</keyword>
<keyword evidence="4" id="KW-0812">Transmembrane</keyword>
<dbReference type="InterPro" id="IPR037272">
    <property type="entry name" value="SNS_sf"/>
</dbReference>
<dbReference type="PANTHER" id="PTHR11616">
    <property type="entry name" value="SODIUM/CHLORIDE DEPENDENT TRANSPORTER"/>
    <property type="match status" value="1"/>
</dbReference>
<evidence type="ECO:0000256" key="7">
    <source>
        <dbReference type="ARBA" id="ARBA00023136"/>
    </source>
</evidence>